<name>A0A9Q4C6H1_9EURY</name>
<keyword evidence="1" id="KW-0804">Transcription</keyword>
<dbReference type="Gene3D" id="1.10.10.10">
    <property type="entry name" value="Winged helix-like DNA-binding domain superfamily/Winged helix DNA-binding domain"/>
    <property type="match status" value="1"/>
</dbReference>
<gene>
    <name evidence="4" type="ORF">EGH25_08005</name>
</gene>
<comment type="caution">
    <text evidence="4">The sequence shown here is derived from an EMBL/GenBank/DDBJ whole genome shotgun (WGS) entry which is preliminary data.</text>
</comment>
<dbReference type="InterPro" id="IPR007050">
    <property type="entry name" value="HTH_bacterioopsin"/>
</dbReference>
<evidence type="ECO:0000259" key="3">
    <source>
        <dbReference type="Pfam" id="PF24278"/>
    </source>
</evidence>
<organism evidence="4 5">
    <name type="scientific">Halorutilus salinus</name>
    <dbReference type="NCBI Taxonomy" id="2487751"/>
    <lineage>
        <taxon>Archaea</taxon>
        <taxon>Methanobacteriati</taxon>
        <taxon>Methanobacteriota</taxon>
        <taxon>Stenosarchaea group</taxon>
        <taxon>Halobacteria</taxon>
        <taxon>Halorutilales</taxon>
        <taxon>Halorutilaceae</taxon>
        <taxon>Halorutilus</taxon>
    </lineage>
</organism>
<evidence type="ECO:0000259" key="2">
    <source>
        <dbReference type="Pfam" id="PF04967"/>
    </source>
</evidence>
<evidence type="ECO:0000256" key="1">
    <source>
        <dbReference type="ARBA" id="ARBA00023015"/>
    </source>
</evidence>
<evidence type="ECO:0000313" key="4">
    <source>
        <dbReference type="EMBL" id="MCX2819294.1"/>
    </source>
</evidence>
<dbReference type="PANTHER" id="PTHR34236:SF1">
    <property type="entry name" value="DIMETHYL SULFOXIDE REDUCTASE TRANSCRIPTIONAL ACTIVATOR"/>
    <property type="match status" value="1"/>
</dbReference>
<proteinExistence type="predicted"/>
<dbReference type="InterPro" id="IPR036388">
    <property type="entry name" value="WH-like_DNA-bd_sf"/>
</dbReference>
<evidence type="ECO:0000313" key="5">
    <source>
        <dbReference type="Proteomes" id="UP001149411"/>
    </source>
</evidence>
<dbReference type="Pfam" id="PF04967">
    <property type="entry name" value="HTH_10"/>
    <property type="match status" value="1"/>
</dbReference>
<dbReference type="RefSeq" id="WP_266087440.1">
    <property type="nucleotide sequence ID" value="NZ_RKLV01000007.1"/>
</dbReference>
<keyword evidence="5" id="KW-1185">Reference proteome</keyword>
<dbReference type="Pfam" id="PF24278">
    <property type="entry name" value="HVO_0513_N"/>
    <property type="match status" value="1"/>
</dbReference>
<protein>
    <submittedName>
        <fullName evidence="4">Helix-turn-helix domain-containing protein</fullName>
    </submittedName>
</protein>
<keyword evidence="1" id="KW-0805">Transcription regulation</keyword>
<feature type="domain" description="HTH bat-type" evidence="2">
    <location>
        <begin position="160"/>
        <end position="211"/>
    </location>
</feature>
<sequence length="216" mass="24007">MRYLSLVLSPSDGTFHPVEEMIADNPDLRRGHVHHINLLSDDTVAALYEIEGDGDVLHRALEDSDEILSYDVIDVSGDTYHVYVHVEQGEPVVGLLSIVDDRRLMIDTPMEFVDGGVRATVIGEQETLREALDDLPEGVKVDVRRVGEYSPQDDRVLANLTDRQHEVLRVAARLGYYDVPRSATHDEVADALGCAPSTASEHLRKIESKIVDVLVD</sequence>
<accession>A0A9Q4C6H1</accession>
<dbReference type="AlphaFoldDB" id="A0A9Q4C6H1"/>
<dbReference type="InterPro" id="IPR056493">
    <property type="entry name" value="HVO_0513_N"/>
</dbReference>
<dbReference type="EMBL" id="RKLV01000007">
    <property type="protein sequence ID" value="MCX2819294.1"/>
    <property type="molecule type" value="Genomic_DNA"/>
</dbReference>
<dbReference type="Proteomes" id="UP001149411">
    <property type="component" value="Unassembled WGS sequence"/>
</dbReference>
<feature type="domain" description="HVO-0513-like N-terminal" evidence="3">
    <location>
        <begin position="16"/>
        <end position="149"/>
    </location>
</feature>
<dbReference type="PANTHER" id="PTHR34236">
    <property type="entry name" value="DIMETHYL SULFOXIDE REDUCTASE TRANSCRIPTIONAL ACTIVATOR"/>
    <property type="match status" value="1"/>
</dbReference>
<reference evidence="4" key="1">
    <citation type="submission" date="2022-09" db="EMBL/GenBank/DDBJ databases">
        <title>Haloadaptaus new haloarchaeum isolated from saline soil.</title>
        <authorList>
            <person name="Duran-Viseras A."/>
            <person name="Sanchez-Porro C."/>
            <person name="Ventosa A."/>
        </authorList>
    </citation>
    <scope>NUCLEOTIDE SEQUENCE</scope>
    <source>
        <strain evidence="4">F3-133</strain>
    </source>
</reference>